<evidence type="ECO:0000313" key="10">
    <source>
        <dbReference type="Proteomes" id="UP000184476"/>
    </source>
</evidence>
<feature type="modified residue" description="Phosphocysteine; by EIIA" evidence="7">
    <location>
        <position position="14"/>
    </location>
</feature>
<evidence type="ECO:0000256" key="5">
    <source>
        <dbReference type="ARBA" id="ARBA00022683"/>
    </source>
</evidence>
<dbReference type="SUPFAM" id="SSF52794">
    <property type="entry name" value="PTS system IIB component-like"/>
    <property type="match status" value="1"/>
</dbReference>
<dbReference type="PROSITE" id="PS51100">
    <property type="entry name" value="PTS_EIIB_TYPE_3"/>
    <property type="match status" value="1"/>
</dbReference>
<dbReference type="InterPro" id="IPR036095">
    <property type="entry name" value="PTS_EIIB-like_sf"/>
</dbReference>
<keyword evidence="3" id="KW-0762">Sugar transport</keyword>
<keyword evidence="2" id="KW-0597">Phosphoprotein</keyword>
<keyword evidence="6" id="KW-0418">Kinase</keyword>
<dbReference type="GO" id="GO:0008982">
    <property type="term" value="F:protein-N(PI)-phosphohistidine-sugar phosphotransferase activity"/>
    <property type="evidence" value="ECO:0007669"/>
    <property type="project" value="InterPro"/>
</dbReference>
<dbReference type="AlphaFoldDB" id="A0A1M5A8M0"/>
<feature type="domain" description="PTS EIIB type-3" evidence="8">
    <location>
        <begin position="7"/>
        <end position="116"/>
    </location>
</feature>
<protein>
    <submittedName>
        <fullName evidence="9">PTS system, cellobiose-specific IIB component</fullName>
    </submittedName>
</protein>
<dbReference type="InterPro" id="IPR051819">
    <property type="entry name" value="PTS_sugar-specific_EIIB"/>
</dbReference>
<keyword evidence="4" id="KW-0808">Transferase</keyword>
<evidence type="ECO:0000259" key="8">
    <source>
        <dbReference type="PROSITE" id="PS51100"/>
    </source>
</evidence>
<dbReference type="Proteomes" id="UP000184476">
    <property type="component" value="Unassembled WGS sequence"/>
</dbReference>
<keyword evidence="1" id="KW-0813">Transport</keyword>
<dbReference type="InterPro" id="IPR013012">
    <property type="entry name" value="PTS_EIIB_3"/>
</dbReference>
<keyword evidence="5" id="KW-0598">Phosphotransferase system</keyword>
<dbReference type="GO" id="GO:0016301">
    <property type="term" value="F:kinase activity"/>
    <property type="evidence" value="ECO:0007669"/>
    <property type="project" value="UniProtKB-KW"/>
</dbReference>
<dbReference type="RefSeq" id="WP_084731677.1">
    <property type="nucleotide sequence ID" value="NZ_FQVL01000012.1"/>
</dbReference>
<dbReference type="STRING" id="112248.SAMN05444392_11271"/>
<dbReference type="InterPro" id="IPR003501">
    <property type="entry name" value="PTS_EIIB_2/3"/>
</dbReference>
<dbReference type="GO" id="GO:0009401">
    <property type="term" value="P:phosphoenolpyruvate-dependent sugar phosphotransferase system"/>
    <property type="evidence" value="ECO:0007669"/>
    <property type="project" value="UniProtKB-KW"/>
</dbReference>
<accession>A0A1M5A8M0</accession>
<dbReference type="CDD" id="cd05564">
    <property type="entry name" value="PTS_IIB_chitobiose_lichenan"/>
    <property type="match status" value="1"/>
</dbReference>
<evidence type="ECO:0000256" key="1">
    <source>
        <dbReference type="ARBA" id="ARBA00022448"/>
    </source>
</evidence>
<reference evidence="9 10" key="1">
    <citation type="submission" date="2016-11" db="EMBL/GenBank/DDBJ databases">
        <authorList>
            <person name="Jaros S."/>
            <person name="Januszkiewicz K."/>
            <person name="Wedrychowicz H."/>
        </authorList>
    </citation>
    <scope>NUCLEOTIDE SEQUENCE [LARGE SCALE GENOMIC DNA]</scope>
    <source>
        <strain evidence="9 10">DSM 44666</strain>
    </source>
</reference>
<evidence type="ECO:0000256" key="7">
    <source>
        <dbReference type="PROSITE-ProRule" id="PRU00423"/>
    </source>
</evidence>
<evidence type="ECO:0000256" key="6">
    <source>
        <dbReference type="ARBA" id="ARBA00022777"/>
    </source>
</evidence>
<proteinExistence type="predicted"/>
<organism evidence="9 10">
    <name type="scientific">Seinonella peptonophila</name>
    <dbReference type="NCBI Taxonomy" id="112248"/>
    <lineage>
        <taxon>Bacteria</taxon>
        <taxon>Bacillati</taxon>
        <taxon>Bacillota</taxon>
        <taxon>Bacilli</taxon>
        <taxon>Bacillales</taxon>
        <taxon>Thermoactinomycetaceae</taxon>
        <taxon>Seinonella</taxon>
    </lineage>
</organism>
<name>A0A1M5A8M0_9BACL</name>
<evidence type="ECO:0000313" key="9">
    <source>
        <dbReference type="EMBL" id="SHF26376.1"/>
    </source>
</evidence>
<sequence>MKITFQRLHILLVCNLGASTGVMVTKMKEIVKQSEKLKPIDIEIKAYPAGELEEHIQNFDVILVGPQIKHQFAQLSEIAKRYNKPIEVIDTQDYGMVNGGNILKSAILLKLHAEGQ</sequence>
<evidence type="ECO:0000256" key="3">
    <source>
        <dbReference type="ARBA" id="ARBA00022597"/>
    </source>
</evidence>
<dbReference type="PANTHER" id="PTHR34581">
    <property type="entry name" value="PTS SYSTEM N,N'-DIACETYLCHITOBIOSE-SPECIFIC EIIB COMPONENT"/>
    <property type="match status" value="1"/>
</dbReference>
<evidence type="ECO:0000256" key="4">
    <source>
        <dbReference type="ARBA" id="ARBA00022679"/>
    </source>
</evidence>
<evidence type="ECO:0000256" key="2">
    <source>
        <dbReference type="ARBA" id="ARBA00022553"/>
    </source>
</evidence>
<gene>
    <name evidence="9" type="ORF">SAMN05444392_11271</name>
</gene>
<dbReference type="Pfam" id="PF02302">
    <property type="entry name" value="PTS_IIB"/>
    <property type="match status" value="1"/>
</dbReference>
<dbReference type="PANTHER" id="PTHR34581:SF2">
    <property type="entry name" value="PTS SYSTEM N,N'-DIACETYLCHITOBIOSE-SPECIFIC EIIB COMPONENT"/>
    <property type="match status" value="1"/>
</dbReference>
<dbReference type="EMBL" id="FQVL01000012">
    <property type="protein sequence ID" value="SHF26376.1"/>
    <property type="molecule type" value="Genomic_DNA"/>
</dbReference>
<dbReference type="Gene3D" id="3.40.50.2300">
    <property type="match status" value="1"/>
</dbReference>
<keyword evidence="10" id="KW-1185">Reference proteome</keyword>